<dbReference type="Proteomes" id="UP000094444">
    <property type="component" value="Unassembled WGS sequence"/>
</dbReference>
<dbReference type="PANTHER" id="PTHR42106">
    <property type="entry name" value="CHROMOSOME 10, WHOLE GENOME SHOTGUN SEQUENCE"/>
    <property type="match status" value="1"/>
</dbReference>
<feature type="region of interest" description="Disordered" evidence="1">
    <location>
        <begin position="301"/>
        <end position="386"/>
    </location>
</feature>
<protein>
    <submittedName>
        <fullName evidence="2">Uncharacterized protein</fullName>
    </submittedName>
</protein>
<feature type="region of interest" description="Disordered" evidence="1">
    <location>
        <begin position="475"/>
        <end position="504"/>
    </location>
</feature>
<feature type="compositionally biased region" description="Polar residues" evidence="1">
    <location>
        <begin position="483"/>
        <end position="502"/>
    </location>
</feature>
<feature type="compositionally biased region" description="Polar residues" evidence="1">
    <location>
        <begin position="210"/>
        <end position="224"/>
    </location>
</feature>
<feature type="compositionally biased region" description="Basic residues" evidence="1">
    <location>
        <begin position="333"/>
        <end position="343"/>
    </location>
</feature>
<feature type="compositionally biased region" description="Low complexity" evidence="1">
    <location>
        <begin position="307"/>
        <end position="322"/>
    </location>
</feature>
<evidence type="ECO:0000313" key="2">
    <source>
        <dbReference type="EMBL" id="POS74725.1"/>
    </source>
</evidence>
<dbReference type="PANTHER" id="PTHR42106:SF1">
    <property type="match status" value="1"/>
</dbReference>
<name>A0A2P5HWW0_DIAHE</name>
<evidence type="ECO:0000256" key="1">
    <source>
        <dbReference type="SAM" id="MobiDB-lite"/>
    </source>
</evidence>
<sequence length="731" mass="78293">MAHRPHLPHTPVVEYDEVAVMDIGDDGDGDGELDIDSHIGPEGVAVGRTPGGRHHYRSLSDGGGTPQKFTPAQLAEQARRTSKDDSTISLPLRDSFSSSNSPSVPLAPPVTPHRSEFPVRGLSLQLPPQVSTPPPQQQLQYQQQQQQQQHPQQHQNQNNHQQQQFNPPGSKPAPLSPKLDHSQIYSSPTNILPRRSRGLDFSRAATSLHHTTIAEQSSPDSSPTVGGRAMNIPSRRPGDFGAPEQTSNSLWSIMGNHERFHISSSLGSAANIVSDSSTSSDEDDIMDEDMDEPYLMTPQVVKSSPHASRAGSGWPAGAGSPAVNSLLSFQQRQRPRKQQKKKERGPFSMGCPPTPSAANISRSPPTNPVPYGNMAKEMSSSHARRESISWAANQLNIAGSDSEDSPKTGVNVDGVLGPGADPQNRVVRRAVTRRSNLLPKSKNFARIKAALAEEGAPVESEFRRESEVIRQVREDIDFDPPRQAQQPASVAGTTQSSPSMPMQDSLEDAVDDAMMVDSNALGLSGSLKHQAHRNSKGKVCWENFSETSSVGGSRTTPPPPGPPRGSSSGMSLDDMNMDSPFANSGQGGSNGGFMFPMNTTPSSGNDTPQPSGSSSMPTTEQPLPPSVADVTRRLTKRRRDDDLDPVSFKRRAVSPGMSVQGSPIMQSPMQHAPWGSRPGSNGGDRGGRNDTPNSETSGSGNGNGDKARAKGRIGFQGMVDTNDGITRLSIE</sequence>
<keyword evidence="3" id="KW-1185">Reference proteome</keyword>
<feature type="compositionally biased region" description="Basic and acidic residues" evidence="1">
    <location>
        <begin position="77"/>
        <end position="86"/>
    </location>
</feature>
<gene>
    <name evidence="2" type="ORF">DHEL01_v206883</name>
</gene>
<feature type="compositionally biased region" description="Low complexity" evidence="1">
    <location>
        <begin position="137"/>
        <end position="168"/>
    </location>
</feature>
<organism evidence="2 3">
    <name type="scientific">Diaporthe helianthi</name>
    <dbReference type="NCBI Taxonomy" id="158607"/>
    <lineage>
        <taxon>Eukaryota</taxon>
        <taxon>Fungi</taxon>
        <taxon>Dikarya</taxon>
        <taxon>Ascomycota</taxon>
        <taxon>Pezizomycotina</taxon>
        <taxon>Sordariomycetes</taxon>
        <taxon>Sordariomycetidae</taxon>
        <taxon>Diaporthales</taxon>
        <taxon>Diaporthaceae</taxon>
        <taxon>Diaporthe</taxon>
    </lineage>
</organism>
<reference evidence="2" key="1">
    <citation type="submission" date="2017-09" db="EMBL/GenBank/DDBJ databases">
        <title>Polyketide synthases of a Diaporthe helianthi virulent isolate.</title>
        <authorList>
            <person name="Baroncelli R."/>
        </authorList>
    </citation>
    <scope>NUCLEOTIDE SEQUENCE [LARGE SCALE GENOMIC DNA]</scope>
    <source>
        <strain evidence="2">7/96</strain>
    </source>
</reference>
<comment type="caution">
    <text evidence="2">The sequence shown here is derived from an EMBL/GenBank/DDBJ whole genome shotgun (WGS) entry which is preliminary data.</text>
</comment>
<feature type="region of interest" description="Disordered" evidence="1">
    <location>
        <begin position="546"/>
        <end position="731"/>
    </location>
</feature>
<dbReference type="EMBL" id="MAVT02000586">
    <property type="protein sequence ID" value="POS74725.1"/>
    <property type="molecule type" value="Genomic_DNA"/>
</dbReference>
<dbReference type="STRING" id="158607.A0A2P5HWW0"/>
<feature type="region of interest" description="Disordered" evidence="1">
    <location>
        <begin position="210"/>
        <end position="245"/>
    </location>
</feature>
<dbReference type="AlphaFoldDB" id="A0A2P5HWW0"/>
<feature type="compositionally biased region" description="Low complexity" evidence="1">
    <location>
        <begin position="89"/>
        <end position="104"/>
    </location>
</feature>
<evidence type="ECO:0000313" key="3">
    <source>
        <dbReference type="Proteomes" id="UP000094444"/>
    </source>
</evidence>
<proteinExistence type="predicted"/>
<dbReference type="InParanoid" id="A0A2P5HWW0"/>
<dbReference type="OrthoDB" id="340550at2759"/>
<feature type="compositionally biased region" description="Polar residues" evidence="1">
    <location>
        <begin position="657"/>
        <end position="669"/>
    </location>
</feature>
<accession>A0A2P5HWW0</accession>
<feature type="compositionally biased region" description="Polar residues" evidence="1">
    <location>
        <begin position="597"/>
        <end position="621"/>
    </location>
</feature>
<feature type="region of interest" description="Disordered" evidence="1">
    <location>
        <begin position="26"/>
        <end position="196"/>
    </location>
</feature>